<keyword evidence="2 7" id="KW-0813">Transport</keyword>
<dbReference type="SUPFAM" id="SSF49464">
    <property type="entry name" value="Carboxypeptidase regulatory domain-like"/>
    <property type="match status" value="1"/>
</dbReference>
<evidence type="ECO:0000256" key="7">
    <source>
        <dbReference type="PROSITE-ProRule" id="PRU01360"/>
    </source>
</evidence>
<dbReference type="EMBL" id="JAOZEW010000031">
    <property type="protein sequence ID" value="MCV9930279.1"/>
    <property type="molecule type" value="Genomic_DNA"/>
</dbReference>
<dbReference type="PROSITE" id="PS52016">
    <property type="entry name" value="TONB_DEPENDENT_REC_3"/>
    <property type="match status" value="1"/>
</dbReference>
<name>A0A9X2ZFP1_9FLAO</name>
<sequence length="1010" mass="111742">MKYKFIWLFITVLFSATAIGQITIKGTVKDKSAIPIPGVNVLVKGTTTSTATDYDGNYSIIVPNKEAQLEFSFIGFTTQLVKVDGKTVVDVVIQEASQALDEIIVVGYASVKKSDVTSSIASVKGKDLQTMTVGNVTESLQGKVAGVQVTGAGGPGAQPRVLIRGISTVNLNTDPLYVIDGIPMGTSINFLSSNEIESMEVLKDASASAIYGSRASNGVILITTKKGKIGKAKFNFDLNSGIQIMNNPYNMADAENYATIMNKAYTNAGYSAYLPNPEQYRGKTTDWWRAGIKQSASIANGSLGVSGGSEKHTYAISLNYFDSESFYEIGGWKRITMRIANDFKFSDKFSAGITLNPRYETWGAPTNWADFDKIDPITPIYKPADQLNGTENEYSIYARSPSYVWNPVAAVKRYDDYTNLYNLNTNAYLQYTPIKGLVIRTQGSIEVGDKVQSKFNPDFIIDAAHEKAEINSVERIATTNVDWTWQTTATYSKTFAEKHNASLMIGNTMEEYNGSDVSGYGEGVPNNSDSMREVNAATKNRSSKGNSWSSSIMSYISRFSYNYDGKYYVTGTFRRDGSSKFMANNKWANFPSASVSWRISNEGFMESTKSVLNDLRFRAGWGKVGNQNLPDAVYQSNIKQGYYTFDGNVVDTSYPSSMANKDIKWETVEDISFGLDFGLWKNKFSGSLEYYQKKTKDMLFLKQFPTYSGFPNYATIWTNVGSMGSNGIDILLSYKDKKGDFSYGADVTFTTVNIKMLALSTEGEKLYGSGNRTLTTKGEEPGFFYGYVADGLFQNQTELNAHTDQNGNKLQPYAQAGDIRFKDLNGDGKIDDKDRTKLGSPWPDYNVGLNLSFAYKQFDLIANFYSSIGNDIVNQNISDLYNGTSLTNKVSGLEQMAWHGEGTSNYVPRLSKDDNNENFSKFSSFYVEDGSYVRMKNLQVGYSFYNKFGFDKLRLSVSGQNLWTWTNYTGIDPEVGGGDPDKGDRVKGSGFGGWNYPILPTVLIGLNVAF</sequence>
<feature type="domain" description="TonB-dependent receptor plug" evidence="8">
    <location>
        <begin position="113"/>
        <end position="219"/>
    </location>
</feature>
<dbReference type="Gene3D" id="2.170.130.10">
    <property type="entry name" value="TonB-dependent receptor, plug domain"/>
    <property type="match status" value="1"/>
</dbReference>
<dbReference type="Pfam" id="PF07715">
    <property type="entry name" value="Plug"/>
    <property type="match status" value="1"/>
</dbReference>
<protein>
    <submittedName>
        <fullName evidence="9">TonB-dependent receptor</fullName>
    </submittedName>
</protein>
<dbReference type="Pfam" id="PF13715">
    <property type="entry name" value="CarbopepD_reg_2"/>
    <property type="match status" value="1"/>
</dbReference>
<evidence type="ECO:0000256" key="1">
    <source>
        <dbReference type="ARBA" id="ARBA00004571"/>
    </source>
</evidence>
<dbReference type="InterPro" id="IPR008969">
    <property type="entry name" value="CarboxyPept-like_regulatory"/>
</dbReference>
<dbReference type="GO" id="GO:0009279">
    <property type="term" value="C:cell outer membrane"/>
    <property type="evidence" value="ECO:0007669"/>
    <property type="project" value="UniProtKB-SubCell"/>
</dbReference>
<evidence type="ECO:0000313" key="10">
    <source>
        <dbReference type="Proteomes" id="UP001151079"/>
    </source>
</evidence>
<dbReference type="AlphaFoldDB" id="A0A9X2ZFP1"/>
<evidence type="ECO:0000256" key="4">
    <source>
        <dbReference type="ARBA" id="ARBA00022692"/>
    </source>
</evidence>
<dbReference type="Gene3D" id="2.60.40.1120">
    <property type="entry name" value="Carboxypeptidase-like, regulatory domain"/>
    <property type="match status" value="1"/>
</dbReference>
<comment type="similarity">
    <text evidence="7">Belongs to the TonB-dependent receptor family.</text>
</comment>
<accession>A0A9X2ZFP1</accession>
<keyword evidence="5 7" id="KW-0472">Membrane</keyword>
<keyword evidence="10" id="KW-1185">Reference proteome</keyword>
<dbReference type="SUPFAM" id="SSF56935">
    <property type="entry name" value="Porins"/>
    <property type="match status" value="1"/>
</dbReference>
<dbReference type="InterPro" id="IPR039426">
    <property type="entry name" value="TonB-dep_rcpt-like"/>
</dbReference>
<dbReference type="InterPro" id="IPR036942">
    <property type="entry name" value="Beta-barrel_TonB_sf"/>
</dbReference>
<evidence type="ECO:0000256" key="6">
    <source>
        <dbReference type="ARBA" id="ARBA00023237"/>
    </source>
</evidence>
<keyword evidence="6 7" id="KW-0998">Cell outer membrane</keyword>
<proteinExistence type="inferred from homology"/>
<dbReference type="RefSeq" id="WP_264208355.1">
    <property type="nucleotide sequence ID" value="NZ_JAOZEW010000031.1"/>
</dbReference>
<evidence type="ECO:0000313" key="9">
    <source>
        <dbReference type="EMBL" id="MCV9930279.1"/>
    </source>
</evidence>
<keyword evidence="3 7" id="KW-1134">Transmembrane beta strand</keyword>
<dbReference type="NCBIfam" id="TIGR04057">
    <property type="entry name" value="SusC_RagA_signa"/>
    <property type="match status" value="1"/>
</dbReference>
<dbReference type="InterPro" id="IPR037066">
    <property type="entry name" value="Plug_dom_sf"/>
</dbReference>
<dbReference type="Gene3D" id="2.40.170.20">
    <property type="entry name" value="TonB-dependent receptor, beta-barrel domain"/>
    <property type="match status" value="1"/>
</dbReference>
<organism evidence="9 10">
    <name type="scientific">Flavobacterium shii</name>
    <dbReference type="NCBI Taxonomy" id="2987687"/>
    <lineage>
        <taxon>Bacteria</taxon>
        <taxon>Pseudomonadati</taxon>
        <taxon>Bacteroidota</taxon>
        <taxon>Flavobacteriia</taxon>
        <taxon>Flavobacteriales</taxon>
        <taxon>Flavobacteriaceae</taxon>
        <taxon>Flavobacterium</taxon>
    </lineage>
</organism>
<evidence type="ECO:0000256" key="3">
    <source>
        <dbReference type="ARBA" id="ARBA00022452"/>
    </source>
</evidence>
<evidence type="ECO:0000256" key="2">
    <source>
        <dbReference type="ARBA" id="ARBA00022448"/>
    </source>
</evidence>
<reference evidence="9" key="1">
    <citation type="submission" date="2022-10" db="EMBL/GenBank/DDBJ databases">
        <title>Two novel species of Flavobacterium.</title>
        <authorList>
            <person name="Liu Q."/>
            <person name="Xin Y.-H."/>
        </authorList>
    </citation>
    <scope>NUCLEOTIDE SEQUENCE</scope>
    <source>
        <strain evidence="9">LS1R49</strain>
    </source>
</reference>
<gene>
    <name evidence="9" type="ORF">OIU83_21655</name>
</gene>
<keyword evidence="9" id="KW-0675">Receptor</keyword>
<dbReference type="InterPro" id="IPR023997">
    <property type="entry name" value="TonB-dep_OMP_SusC/RagA_CS"/>
</dbReference>
<comment type="caution">
    <text evidence="9">The sequence shown here is derived from an EMBL/GenBank/DDBJ whole genome shotgun (WGS) entry which is preliminary data.</text>
</comment>
<dbReference type="NCBIfam" id="TIGR04056">
    <property type="entry name" value="OMP_RagA_SusC"/>
    <property type="match status" value="1"/>
</dbReference>
<comment type="subcellular location">
    <subcellularLocation>
        <location evidence="1 7">Cell outer membrane</location>
        <topology evidence="1 7">Multi-pass membrane protein</topology>
    </subcellularLocation>
</comment>
<evidence type="ECO:0000256" key="5">
    <source>
        <dbReference type="ARBA" id="ARBA00023136"/>
    </source>
</evidence>
<dbReference type="InterPro" id="IPR012910">
    <property type="entry name" value="Plug_dom"/>
</dbReference>
<dbReference type="Proteomes" id="UP001151079">
    <property type="component" value="Unassembled WGS sequence"/>
</dbReference>
<evidence type="ECO:0000259" key="8">
    <source>
        <dbReference type="Pfam" id="PF07715"/>
    </source>
</evidence>
<dbReference type="InterPro" id="IPR023996">
    <property type="entry name" value="TonB-dep_OMP_SusC/RagA"/>
</dbReference>
<keyword evidence="4 7" id="KW-0812">Transmembrane</keyword>